<protein>
    <recommendedName>
        <fullName evidence="1">YdhG-like domain-containing protein</fullName>
    </recommendedName>
</protein>
<evidence type="ECO:0000313" key="2">
    <source>
        <dbReference type="EMBL" id="SMX50081.1"/>
    </source>
</evidence>
<dbReference type="Proteomes" id="UP000207598">
    <property type="component" value="Unassembled WGS sequence"/>
</dbReference>
<dbReference type="OrthoDB" id="5951444at2"/>
<dbReference type="AlphaFoldDB" id="A0A238L5I7"/>
<evidence type="ECO:0000313" key="3">
    <source>
        <dbReference type="Proteomes" id="UP000207598"/>
    </source>
</evidence>
<reference evidence="2 3" key="1">
    <citation type="submission" date="2017-05" db="EMBL/GenBank/DDBJ databases">
        <authorList>
            <person name="Song R."/>
            <person name="Chenine A.L."/>
            <person name="Ruprecht R.M."/>
        </authorList>
    </citation>
    <scope>NUCLEOTIDE SEQUENCE [LARGE SCALE GENOMIC DNA]</scope>
    <source>
        <strain evidence="2 3">CECT 8898</strain>
    </source>
</reference>
<evidence type="ECO:0000259" key="1">
    <source>
        <dbReference type="Pfam" id="PF08818"/>
    </source>
</evidence>
<accession>A0A238L5I7</accession>
<sequence>MPDRMTVPSTTSVADFLAGVQPDQRREDALRLDALFREVTGWQPVLWGSSIVGYGRYAYTYASGHSGQSLATGFAPRKANTVVYIMPGYADFGVILSRLGPHRLGKSCLYLGALSKVDLDALAELIRAGLADLARHWPITAD</sequence>
<organism evidence="2 3">
    <name type="scientific">Maliponia aquimaris</name>
    <dbReference type="NCBI Taxonomy" id="1673631"/>
    <lineage>
        <taxon>Bacteria</taxon>
        <taxon>Pseudomonadati</taxon>
        <taxon>Pseudomonadota</taxon>
        <taxon>Alphaproteobacteria</taxon>
        <taxon>Rhodobacterales</taxon>
        <taxon>Paracoccaceae</taxon>
        <taxon>Maliponia</taxon>
    </lineage>
</organism>
<dbReference type="EMBL" id="FXYF01000019">
    <property type="protein sequence ID" value="SMX50081.1"/>
    <property type="molecule type" value="Genomic_DNA"/>
</dbReference>
<gene>
    <name evidence="2" type="ORF">MAA8898_04592</name>
</gene>
<name>A0A238L5I7_9RHOB</name>
<proteinExistence type="predicted"/>
<dbReference type="InterPro" id="IPR014922">
    <property type="entry name" value="YdhG-like"/>
</dbReference>
<feature type="domain" description="YdhG-like" evidence="1">
    <location>
        <begin position="25"/>
        <end position="128"/>
    </location>
</feature>
<dbReference type="RefSeq" id="WP_094023318.1">
    <property type="nucleotide sequence ID" value="NZ_FXYF01000019.1"/>
</dbReference>
<keyword evidence="3" id="KW-1185">Reference proteome</keyword>
<dbReference type="Pfam" id="PF08818">
    <property type="entry name" value="DUF1801"/>
    <property type="match status" value="1"/>
</dbReference>